<evidence type="ECO:0000313" key="1">
    <source>
        <dbReference type="EMBL" id="PMN90217.1"/>
    </source>
</evidence>
<dbReference type="SUPFAM" id="SSF82171">
    <property type="entry name" value="DPP6 N-terminal domain-like"/>
    <property type="match status" value="1"/>
</dbReference>
<dbReference type="EMBL" id="MDAL01000034">
    <property type="protein sequence ID" value="PMN90217.1"/>
    <property type="molecule type" value="Genomic_DNA"/>
</dbReference>
<sequence length="442" mass="48593">MRYSVIASWVTLALLTGCGGGDGDPFVVGSSKVVNRMSPVESGFQTFKSRDHSVSALSQGDRQTREIRSSKYVYENPELGASNAITFESVDVETGESETAPSPTVVSVVDLNTQYAAINMKNVTITANGQKQRGSYTLIQNKQSGDLYPLIEDGNAIYKTVVAEHEAWMTSARFSNVADESRIYMRHGDGKSLHVAELVNGQFEISPIFNDYFRNNWVLPSGDVITLPWDVSELTWKEKATGKTFTHAFDNSANTLPFIYEDVLYYANLTSGAVYQLTTNGENIGVGTTEWSANGYQTDANAMSVRRGDYEMTSDCSVYKFDSENKRISRVHHADLQGGVASAAGQNSLYCVRKTGTDDNGLPSIARFDITTQRVDNIEATSGSVLNAGERFVVVSDEEVMFYQYPNGSFSEYYVNVETGLTSEKVTSAMSVIKMQTVQLTN</sequence>
<gene>
    <name evidence="1" type="ORF">BCT23_20650</name>
</gene>
<dbReference type="Proteomes" id="UP000235387">
    <property type="component" value="Unassembled WGS sequence"/>
</dbReference>
<reference evidence="2" key="1">
    <citation type="submission" date="2016-07" db="EMBL/GenBank/DDBJ databases">
        <title>Nontailed viruses are major unrecognized killers of bacteria in the ocean.</title>
        <authorList>
            <person name="Kauffman K."/>
            <person name="Hussain F."/>
            <person name="Yang J."/>
            <person name="Arevalo P."/>
            <person name="Brown J."/>
            <person name="Cutler M."/>
            <person name="Kelly L."/>
            <person name="Polz M.F."/>
        </authorList>
    </citation>
    <scope>NUCLEOTIDE SEQUENCE [LARGE SCALE GENOMIC DNA]</scope>
    <source>
        <strain evidence="2">10N.261.45.A10</strain>
    </source>
</reference>
<comment type="caution">
    <text evidence="1">The sequence shown here is derived from an EMBL/GenBank/DDBJ whole genome shotgun (WGS) entry which is preliminary data.</text>
</comment>
<evidence type="ECO:0008006" key="3">
    <source>
        <dbReference type="Google" id="ProtNLM"/>
    </source>
</evidence>
<name>A0A2N7L7Z0_9GAMM</name>
<accession>A0A2N7L7Z0</accession>
<protein>
    <recommendedName>
        <fullName evidence="3">Lipoprotein</fullName>
    </recommendedName>
</protein>
<proteinExistence type="predicted"/>
<organism evidence="1 2">
    <name type="scientific">Enterovibrio norvegicus</name>
    <dbReference type="NCBI Taxonomy" id="188144"/>
    <lineage>
        <taxon>Bacteria</taxon>
        <taxon>Pseudomonadati</taxon>
        <taxon>Pseudomonadota</taxon>
        <taxon>Gammaproteobacteria</taxon>
        <taxon>Vibrionales</taxon>
        <taxon>Vibrionaceae</taxon>
        <taxon>Enterovibrio</taxon>
    </lineage>
</organism>
<dbReference type="RefSeq" id="WP_102391491.1">
    <property type="nucleotide sequence ID" value="NZ_MDAL01000034.1"/>
</dbReference>
<dbReference type="AlphaFoldDB" id="A0A2N7L7Z0"/>
<evidence type="ECO:0000313" key="2">
    <source>
        <dbReference type="Proteomes" id="UP000235387"/>
    </source>
</evidence>
<dbReference type="PROSITE" id="PS51257">
    <property type="entry name" value="PROKAR_LIPOPROTEIN"/>
    <property type="match status" value="1"/>
</dbReference>